<comment type="caution">
    <text evidence="1">The sequence shown here is derived from an EMBL/GenBank/DDBJ whole genome shotgun (WGS) entry which is preliminary data.</text>
</comment>
<name>A0AAN7WEG3_9PEZI</name>
<dbReference type="EMBL" id="JAVRQU010000005">
    <property type="protein sequence ID" value="KAK5702805.1"/>
    <property type="molecule type" value="Genomic_DNA"/>
</dbReference>
<evidence type="ECO:0008006" key="3">
    <source>
        <dbReference type="Google" id="ProtNLM"/>
    </source>
</evidence>
<proteinExistence type="predicted"/>
<dbReference type="PANTHER" id="PTHR42085:SF8">
    <property type="entry name" value="F-BOX DOMAIN-CONTAINING PROTEIN"/>
    <property type="match status" value="1"/>
</dbReference>
<dbReference type="PANTHER" id="PTHR42085">
    <property type="entry name" value="F-BOX DOMAIN-CONTAINING PROTEIN"/>
    <property type="match status" value="1"/>
</dbReference>
<dbReference type="InterPro" id="IPR038883">
    <property type="entry name" value="AN11006-like"/>
</dbReference>
<accession>A0AAN7WEG3</accession>
<organism evidence="1 2">
    <name type="scientific">Elasticomyces elasticus</name>
    <dbReference type="NCBI Taxonomy" id="574655"/>
    <lineage>
        <taxon>Eukaryota</taxon>
        <taxon>Fungi</taxon>
        <taxon>Dikarya</taxon>
        <taxon>Ascomycota</taxon>
        <taxon>Pezizomycotina</taxon>
        <taxon>Dothideomycetes</taxon>
        <taxon>Dothideomycetidae</taxon>
        <taxon>Mycosphaerellales</taxon>
        <taxon>Teratosphaeriaceae</taxon>
        <taxon>Elasticomyces</taxon>
    </lineage>
</organism>
<evidence type="ECO:0000313" key="2">
    <source>
        <dbReference type="Proteomes" id="UP001310594"/>
    </source>
</evidence>
<reference evidence="1" key="1">
    <citation type="submission" date="2023-08" db="EMBL/GenBank/DDBJ databases">
        <title>Black Yeasts Isolated from many extreme environments.</title>
        <authorList>
            <person name="Coleine C."/>
            <person name="Stajich J.E."/>
            <person name="Selbmann L."/>
        </authorList>
    </citation>
    <scope>NUCLEOTIDE SEQUENCE</scope>
    <source>
        <strain evidence="1">CCFEE 5810</strain>
    </source>
</reference>
<evidence type="ECO:0000313" key="1">
    <source>
        <dbReference type="EMBL" id="KAK5702805.1"/>
    </source>
</evidence>
<sequence>MDGMADPRLDVPIADPNNTPCLMSLPPEIRELIWSFAFVKPHPIIAQVDHQTVTSDKCRAHTERWFQDSGLTTHRQTKAVPELPSVVLVNKSLSKEVLPLFFRNTFMFRLERRNVGDVQFWLEEMYCHLVAITGESASRKYINKNITVRIEFAFGEYRAATIEYRICSCEGHMGFHFRLGGQLEQECICWLGDAITIVVEQNRDGGILEEFSEMAEQIEKRVEEIVYISPKLDVDMTDHRDTPCLMGLPPELREMIWTFAVLEPYPIIAYVKWQTVPSSQRIEWQWYKERGITTARQMKTVPELPPLAFVAKSVAREVIPIFLSNTFLFSIDQHNAGEVGDWVYNVYDKLAVCTGDEEESCTNMNSNITIRIEFGVPRSRIATIEYTMRSADGHERFRLKIDGHLTEECRCWLADARKTIDEESVVLRDDVEYHDGRWGMGELTGIIERRIRHVWSIRERNCASATCSTCGKTQYASVKDQGRAWYMWRRTAVNGV</sequence>
<dbReference type="Proteomes" id="UP001310594">
    <property type="component" value="Unassembled WGS sequence"/>
</dbReference>
<protein>
    <recommendedName>
        <fullName evidence="3">F-box domain-containing protein</fullName>
    </recommendedName>
</protein>
<gene>
    <name evidence="1" type="ORF">LTR97_003751</name>
</gene>
<dbReference type="AlphaFoldDB" id="A0AAN7WEG3"/>